<dbReference type="GO" id="GO:0016020">
    <property type="term" value="C:membrane"/>
    <property type="evidence" value="ECO:0007669"/>
    <property type="project" value="UniProtKB-SubCell"/>
</dbReference>
<evidence type="ECO:0000256" key="4">
    <source>
        <dbReference type="ARBA" id="ARBA00023136"/>
    </source>
</evidence>
<proteinExistence type="predicted"/>
<sequence length="74" mass="8336">MLLPGLAMPLIFYWLHPPEAKQTPHDSQMALHKLAALGKLNRNEGIMLLVFLLLLWADIPALFIGDWVTLNTTT</sequence>
<organism evidence="6">
    <name type="scientific">marine sediment metagenome</name>
    <dbReference type="NCBI Taxonomy" id="412755"/>
    <lineage>
        <taxon>unclassified sequences</taxon>
        <taxon>metagenomes</taxon>
        <taxon>ecological metagenomes</taxon>
    </lineage>
</organism>
<evidence type="ECO:0000256" key="2">
    <source>
        <dbReference type="ARBA" id="ARBA00022692"/>
    </source>
</evidence>
<dbReference type="InterPro" id="IPR001898">
    <property type="entry name" value="SLC13A/DASS"/>
</dbReference>
<reference evidence="6" key="1">
    <citation type="journal article" date="2015" name="Nature">
        <title>Complex archaea that bridge the gap between prokaryotes and eukaryotes.</title>
        <authorList>
            <person name="Spang A."/>
            <person name="Saw J.H."/>
            <person name="Jorgensen S.L."/>
            <person name="Zaremba-Niedzwiedzka K."/>
            <person name="Martijn J."/>
            <person name="Lind A.E."/>
            <person name="van Eijk R."/>
            <person name="Schleper C."/>
            <person name="Guy L."/>
            <person name="Ettema T.J."/>
        </authorList>
    </citation>
    <scope>NUCLEOTIDE SEQUENCE</scope>
</reference>
<dbReference type="EMBL" id="LAZR01000013">
    <property type="protein sequence ID" value="KKO07182.1"/>
    <property type="molecule type" value="Genomic_DNA"/>
</dbReference>
<evidence type="ECO:0000313" key="6">
    <source>
        <dbReference type="EMBL" id="KKO07182.1"/>
    </source>
</evidence>
<gene>
    <name evidence="6" type="ORF">LCGC14_0057500</name>
</gene>
<dbReference type="AlphaFoldDB" id="A0A0F9Y5D5"/>
<evidence type="ECO:0000256" key="3">
    <source>
        <dbReference type="ARBA" id="ARBA00022989"/>
    </source>
</evidence>
<keyword evidence="4 5" id="KW-0472">Membrane</keyword>
<feature type="transmembrane region" description="Helical" evidence="5">
    <location>
        <begin position="46"/>
        <end position="65"/>
    </location>
</feature>
<keyword evidence="3 5" id="KW-1133">Transmembrane helix</keyword>
<dbReference type="Pfam" id="PF00939">
    <property type="entry name" value="Na_sulph_symp"/>
    <property type="match status" value="1"/>
</dbReference>
<evidence type="ECO:0000256" key="5">
    <source>
        <dbReference type="SAM" id="Phobius"/>
    </source>
</evidence>
<accession>A0A0F9Y5D5</accession>
<evidence type="ECO:0000256" key="1">
    <source>
        <dbReference type="ARBA" id="ARBA00004141"/>
    </source>
</evidence>
<keyword evidence="2 5" id="KW-0812">Transmembrane</keyword>
<comment type="subcellular location">
    <subcellularLocation>
        <location evidence="1">Membrane</location>
        <topology evidence="1">Multi-pass membrane protein</topology>
    </subcellularLocation>
</comment>
<name>A0A0F9Y5D5_9ZZZZ</name>
<protein>
    <submittedName>
        <fullName evidence="6">Uncharacterized protein</fullName>
    </submittedName>
</protein>
<comment type="caution">
    <text evidence="6">The sequence shown here is derived from an EMBL/GenBank/DDBJ whole genome shotgun (WGS) entry which is preliminary data.</text>
</comment>
<dbReference type="GO" id="GO:0022857">
    <property type="term" value="F:transmembrane transporter activity"/>
    <property type="evidence" value="ECO:0007669"/>
    <property type="project" value="InterPro"/>
</dbReference>